<proteinExistence type="predicted"/>
<dbReference type="EMBL" id="MN740472">
    <property type="protein sequence ID" value="QHU28504.1"/>
    <property type="molecule type" value="Genomic_DNA"/>
</dbReference>
<protein>
    <submittedName>
        <fullName evidence="1">Uncharacterized protein</fullName>
    </submittedName>
</protein>
<reference evidence="1" key="1">
    <citation type="journal article" date="2020" name="Nature">
        <title>Giant virus diversity and host interactions through global metagenomics.</title>
        <authorList>
            <person name="Schulz F."/>
            <person name="Roux S."/>
            <person name="Paez-Espino D."/>
            <person name="Jungbluth S."/>
            <person name="Walsh D.A."/>
            <person name="Denef V.J."/>
            <person name="McMahon K.D."/>
            <person name="Konstantinidis K.T."/>
            <person name="Eloe-Fadrosh E.A."/>
            <person name="Kyrpides N.C."/>
            <person name="Woyke T."/>
        </authorList>
    </citation>
    <scope>NUCLEOTIDE SEQUENCE</scope>
    <source>
        <strain evidence="1">GVMAG-M-3300027770-73</strain>
    </source>
</reference>
<accession>A0A6C0LG15</accession>
<dbReference type="AlphaFoldDB" id="A0A6C0LG15"/>
<sequence>MTMNHEINSCKNCMYFKSAPASLQLHTEYAFKWNKCQKFNDYVDYCRKEEALCGPSGKHFLHKNYTDSFIDIYEAYADFLFKSKTE</sequence>
<evidence type="ECO:0000313" key="1">
    <source>
        <dbReference type="EMBL" id="QHU28504.1"/>
    </source>
</evidence>
<name>A0A6C0LG15_9ZZZZ</name>
<organism evidence="1">
    <name type="scientific">viral metagenome</name>
    <dbReference type="NCBI Taxonomy" id="1070528"/>
    <lineage>
        <taxon>unclassified sequences</taxon>
        <taxon>metagenomes</taxon>
        <taxon>organismal metagenomes</taxon>
    </lineage>
</organism>